<evidence type="ECO:0000313" key="3">
    <source>
        <dbReference type="Proteomes" id="UP000655420"/>
    </source>
</evidence>
<evidence type="ECO:0000256" key="1">
    <source>
        <dbReference type="SAM" id="Coils"/>
    </source>
</evidence>
<sequence length="536" mass="59886">MSNVFSDALAPLAARMPKALREIEILRVAAQLNGDDHATSLEAARRAVLAWTKKRAGGPLPRAAWEFQEFDYLAGGRNSSAVRITGNGADIWALRADDPDREVAGRNWTTEVVVGAQPGQRPHVSARLTVSTTESELAFQPAVPGLVLQWIDAPGLIRGGREITSSPTMIGSEGSVEDLCDFLVDPDRRLPVYVVTLPEDTTTPLIDAEAVAKATACIARIFIVPSQLTWVLTRRFGRYRSVFGGAVRAYMPGFNEADDPYRHRLFLSERLKTEDDWRACGTWLRSTAATTSITANRLGREIIDFAFVRTASRKLQVTSLRERRAPDAEQLEVQRLLNESLEKQLNEKEKEIEISVGLAAEAEERAASSEKEFRSLLYRFRALETRLNAIGAEKEPAQPLPSSWDEFLDWIDAEFSDRVLLTPSARRLVKKPDFADVEQVARAVTWLATEARSRLMDGGGSLRDAAIEEGVRNTLCGGDEYNTHWHGQKRLVDWHVKNGGNTRAPERCLRIYYFWEPETQQIVIDHLPSHRVTAAS</sequence>
<protein>
    <submittedName>
        <fullName evidence="2">Uncharacterized protein</fullName>
    </submittedName>
</protein>
<accession>A0A8J7SGV7</accession>
<dbReference type="EMBL" id="JAEHHL010000016">
    <property type="protein sequence ID" value="MBK0401221.1"/>
    <property type="molecule type" value="Genomic_DNA"/>
</dbReference>
<dbReference type="AlphaFoldDB" id="A0A8J7SGV7"/>
<proteinExistence type="predicted"/>
<keyword evidence="1" id="KW-0175">Coiled coil</keyword>
<feature type="coiled-coil region" evidence="1">
    <location>
        <begin position="331"/>
        <end position="365"/>
    </location>
</feature>
<keyword evidence="3" id="KW-1185">Reference proteome</keyword>
<gene>
    <name evidence="2" type="ORF">H0I76_18635</name>
</gene>
<dbReference type="Proteomes" id="UP000655420">
    <property type="component" value="Unassembled WGS sequence"/>
</dbReference>
<name>A0A8J7SGV7_9RHOB</name>
<reference evidence="2" key="1">
    <citation type="submission" date="2020-12" db="EMBL/GenBank/DDBJ databases">
        <title>Bacterial taxonomy.</title>
        <authorList>
            <person name="Pan X."/>
        </authorList>
    </citation>
    <scope>NUCLEOTIDE SEQUENCE</scope>
    <source>
        <strain evidence="2">M0105</strain>
    </source>
</reference>
<dbReference type="RefSeq" id="WP_200613538.1">
    <property type="nucleotide sequence ID" value="NZ_JAEHHL010000016.1"/>
</dbReference>
<comment type="caution">
    <text evidence="2">The sequence shown here is derived from an EMBL/GenBank/DDBJ whole genome shotgun (WGS) entry which is preliminary data.</text>
</comment>
<evidence type="ECO:0000313" key="2">
    <source>
        <dbReference type="EMBL" id="MBK0401221.1"/>
    </source>
</evidence>
<organism evidence="2 3">
    <name type="scientific">Thermohalobaculum xanthum</name>
    <dbReference type="NCBI Taxonomy" id="2753746"/>
    <lineage>
        <taxon>Bacteria</taxon>
        <taxon>Pseudomonadati</taxon>
        <taxon>Pseudomonadota</taxon>
        <taxon>Alphaproteobacteria</taxon>
        <taxon>Rhodobacterales</taxon>
        <taxon>Paracoccaceae</taxon>
        <taxon>Thermohalobaculum</taxon>
    </lineage>
</organism>